<keyword evidence="6" id="KW-0539">Nucleus</keyword>
<dbReference type="InterPro" id="IPR015419">
    <property type="entry name" value="CTAG/Pcc1"/>
</dbReference>
<dbReference type="eggNOG" id="ENOG502SBSA">
    <property type="taxonomic scope" value="Eukaryota"/>
</dbReference>
<dbReference type="EnsemblMetazoa" id="MDOA003565-RA">
    <property type="protein sequence ID" value="MDOA003565-PA"/>
    <property type="gene ID" value="MDOA003565"/>
</dbReference>
<comment type="function">
    <text evidence="7">Component of the EKC/KEOPS complex that is required for the formation of a threonylcarbamoyl group on adenosine at position 37 (t(6)A37) in tRNAs that read codons beginning with adenine. The complex is probably involved in the transfer of the threonylcarbamoyl moiety of threonylcarbamoyl-AMP (TC-AMP) to the N6 group of A37. LAGE3 functions as a dimerization module for the complex.</text>
</comment>
<dbReference type="FunFam" id="3.30.310.50:FF:000005">
    <property type="entry name" value="L antigen family member 3"/>
    <property type="match status" value="1"/>
</dbReference>
<keyword evidence="5" id="KW-0819">tRNA processing</keyword>
<dbReference type="PANTHER" id="PTHR31283">
    <property type="entry name" value="EKC/KEOPS COMPLEX SUBUNIT PCC1 FAMILY MEMBER"/>
    <property type="match status" value="1"/>
</dbReference>
<dbReference type="Pfam" id="PF09341">
    <property type="entry name" value="Pcc1"/>
    <property type="match status" value="1"/>
</dbReference>
<evidence type="ECO:0000256" key="3">
    <source>
        <dbReference type="ARBA" id="ARBA00007073"/>
    </source>
</evidence>
<reference evidence="9" key="1">
    <citation type="submission" date="2020-05" db="UniProtKB">
        <authorList>
            <consortium name="EnsemblMetazoa"/>
        </authorList>
    </citation>
    <scope>IDENTIFICATION</scope>
    <source>
        <strain evidence="9">Aabys</strain>
    </source>
</reference>
<comment type="similarity">
    <text evidence="3">Belongs to the CTAG/PCC1 family.</text>
</comment>
<evidence type="ECO:0000313" key="11">
    <source>
        <dbReference type="RefSeq" id="XP_005185798.1"/>
    </source>
</evidence>
<accession>A0A1I8MCQ9</accession>
<dbReference type="GO" id="GO:0005634">
    <property type="term" value="C:nucleus"/>
    <property type="evidence" value="ECO:0007669"/>
    <property type="project" value="UniProtKB-SubCell"/>
</dbReference>
<dbReference type="PANTHER" id="PTHR31283:SF5">
    <property type="entry name" value="EKC_KEOPS COMPLEX SUBUNIT LAGE3"/>
    <property type="match status" value="1"/>
</dbReference>
<keyword evidence="4" id="KW-0963">Cytoplasm</keyword>
<reference evidence="11" key="2">
    <citation type="submission" date="2025-04" db="UniProtKB">
        <authorList>
            <consortium name="RefSeq"/>
        </authorList>
    </citation>
    <scope>IDENTIFICATION</scope>
    <source>
        <strain evidence="11">Aabys</strain>
    </source>
</reference>
<dbReference type="AlphaFoldDB" id="A0A1I8MCQ9"/>
<gene>
    <name evidence="9" type="primary">101887969</name>
    <name evidence="11" type="synonym">LOC101887969</name>
</gene>
<comment type="subcellular location">
    <subcellularLocation>
        <location evidence="2">Cytoplasm</location>
    </subcellularLocation>
    <subcellularLocation>
        <location evidence="1">Nucleus</location>
    </subcellularLocation>
</comment>
<sequence>MPFEDPSTTPETTNTEATLKIPFESVRHAEIAYRVLKVDEEPRRNFVKKEIVLKEATLEVHFVANQVKNLRTAITSFFENLLLCRETINNFDLENARTLTGSNTA</sequence>
<evidence type="ECO:0000256" key="4">
    <source>
        <dbReference type="ARBA" id="ARBA00022490"/>
    </source>
</evidence>
<evidence type="ECO:0000256" key="8">
    <source>
        <dbReference type="ARBA" id="ARBA00076355"/>
    </source>
</evidence>
<protein>
    <recommendedName>
        <fullName evidence="8">L antigen family member 3</fullName>
    </recommendedName>
</protein>
<evidence type="ECO:0000256" key="6">
    <source>
        <dbReference type="ARBA" id="ARBA00023242"/>
    </source>
</evidence>
<evidence type="ECO:0000256" key="5">
    <source>
        <dbReference type="ARBA" id="ARBA00022694"/>
    </source>
</evidence>
<dbReference type="VEuPathDB" id="VectorBase:MDOA003565"/>
<dbReference type="OrthoDB" id="10025739at2759"/>
<evidence type="ECO:0000256" key="2">
    <source>
        <dbReference type="ARBA" id="ARBA00004496"/>
    </source>
</evidence>
<dbReference type="GO" id="GO:0000408">
    <property type="term" value="C:EKC/KEOPS complex"/>
    <property type="evidence" value="ECO:0007669"/>
    <property type="project" value="TreeGrafter"/>
</dbReference>
<evidence type="ECO:0000313" key="9">
    <source>
        <dbReference type="EnsemblMetazoa" id="MDOA003565-PA"/>
    </source>
</evidence>
<dbReference type="KEGG" id="mde:101887969"/>
<organism evidence="9">
    <name type="scientific">Musca domestica</name>
    <name type="common">House fly</name>
    <dbReference type="NCBI Taxonomy" id="7370"/>
    <lineage>
        <taxon>Eukaryota</taxon>
        <taxon>Metazoa</taxon>
        <taxon>Ecdysozoa</taxon>
        <taxon>Arthropoda</taxon>
        <taxon>Hexapoda</taxon>
        <taxon>Insecta</taxon>
        <taxon>Pterygota</taxon>
        <taxon>Neoptera</taxon>
        <taxon>Endopterygota</taxon>
        <taxon>Diptera</taxon>
        <taxon>Brachycera</taxon>
        <taxon>Muscomorpha</taxon>
        <taxon>Muscoidea</taxon>
        <taxon>Muscidae</taxon>
        <taxon>Musca</taxon>
    </lineage>
</organism>
<dbReference type="GO" id="GO:0008033">
    <property type="term" value="P:tRNA processing"/>
    <property type="evidence" value="ECO:0007669"/>
    <property type="project" value="UniProtKB-KW"/>
</dbReference>
<proteinExistence type="inferred from homology"/>
<dbReference type="GO" id="GO:0070525">
    <property type="term" value="P:tRNA threonylcarbamoyladenosine metabolic process"/>
    <property type="evidence" value="ECO:0007669"/>
    <property type="project" value="TreeGrafter"/>
</dbReference>
<dbReference type="Gene3D" id="3.30.310.50">
    <property type="entry name" value="Alpha-D-phosphohexomutase, C-terminal domain"/>
    <property type="match status" value="1"/>
</dbReference>
<keyword evidence="10" id="KW-1185">Reference proteome</keyword>
<dbReference type="VEuPathDB" id="VectorBase:MDOMA2_006800"/>
<evidence type="ECO:0000256" key="7">
    <source>
        <dbReference type="ARBA" id="ARBA00053047"/>
    </source>
</evidence>
<dbReference type="Proteomes" id="UP001652621">
    <property type="component" value="Unplaced"/>
</dbReference>
<dbReference type="GO" id="GO:0005737">
    <property type="term" value="C:cytoplasm"/>
    <property type="evidence" value="ECO:0007669"/>
    <property type="project" value="UniProtKB-SubCell"/>
</dbReference>
<evidence type="ECO:0000256" key="1">
    <source>
        <dbReference type="ARBA" id="ARBA00004123"/>
    </source>
</evidence>
<name>A0A1I8MCQ9_MUSDO</name>
<evidence type="ECO:0000313" key="10">
    <source>
        <dbReference type="Proteomes" id="UP001652621"/>
    </source>
</evidence>
<dbReference type="RefSeq" id="XP_005185798.1">
    <property type="nucleotide sequence ID" value="XM_005185741.3"/>
</dbReference>